<accession>A0ABR1YR27</accession>
<dbReference type="Proteomes" id="UP001492380">
    <property type="component" value="Unassembled WGS sequence"/>
</dbReference>
<gene>
    <name evidence="1" type="ORF">HDK90DRAFT_466200</name>
</gene>
<organism evidence="1 2">
    <name type="scientific">Phyllosticta capitalensis</name>
    <dbReference type="NCBI Taxonomy" id="121624"/>
    <lineage>
        <taxon>Eukaryota</taxon>
        <taxon>Fungi</taxon>
        <taxon>Dikarya</taxon>
        <taxon>Ascomycota</taxon>
        <taxon>Pezizomycotina</taxon>
        <taxon>Dothideomycetes</taxon>
        <taxon>Dothideomycetes incertae sedis</taxon>
        <taxon>Botryosphaeriales</taxon>
        <taxon>Phyllostictaceae</taxon>
        <taxon>Phyllosticta</taxon>
    </lineage>
</organism>
<evidence type="ECO:0000313" key="1">
    <source>
        <dbReference type="EMBL" id="KAK8235879.1"/>
    </source>
</evidence>
<reference evidence="1 2" key="1">
    <citation type="submission" date="2024-04" db="EMBL/GenBank/DDBJ databases">
        <title>Phyllosticta paracitricarpa is synonymous to the EU quarantine fungus P. citricarpa based on phylogenomic analyses.</title>
        <authorList>
            <consortium name="Lawrence Berkeley National Laboratory"/>
            <person name="Van Ingen-Buijs V.A."/>
            <person name="Van Westerhoven A.C."/>
            <person name="Haridas S."/>
            <person name="Skiadas P."/>
            <person name="Martin F."/>
            <person name="Groenewald J.Z."/>
            <person name="Crous P.W."/>
            <person name="Seidl M.F."/>
        </authorList>
    </citation>
    <scope>NUCLEOTIDE SEQUENCE [LARGE SCALE GENOMIC DNA]</scope>
    <source>
        <strain evidence="1 2">CBS 123374</strain>
    </source>
</reference>
<sequence>MEGPSDQEVAGLEAMKEMCKENGVDIEGLSGSISDKFHQLEECLEAESLRKAVEAREKALKRMMKGPRYREEGHPHLSPPWTFEWKCSTPPGVCYWAGSIAFHEEFVDIRKQVLHTDHGERLVRKFAGINGAYRQGHYEVSQFAGYEYPLGATGAKIAPPKLALGGKGLRRPGDADVPSYEEIYVPQGTNRKLEHRPSNGRWFFPRPSKLRNECVSE</sequence>
<dbReference type="EMBL" id="JBBWRZ010000005">
    <property type="protein sequence ID" value="KAK8235879.1"/>
    <property type="molecule type" value="Genomic_DNA"/>
</dbReference>
<name>A0ABR1YR27_9PEZI</name>
<keyword evidence="2" id="KW-1185">Reference proteome</keyword>
<proteinExistence type="predicted"/>
<evidence type="ECO:0000313" key="2">
    <source>
        <dbReference type="Proteomes" id="UP001492380"/>
    </source>
</evidence>
<protein>
    <submittedName>
        <fullName evidence="1">Uncharacterized protein</fullName>
    </submittedName>
</protein>
<comment type="caution">
    <text evidence="1">The sequence shown here is derived from an EMBL/GenBank/DDBJ whole genome shotgun (WGS) entry which is preliminary data.</text>
</comment>